<dbReference type="Gene3D" id="3.30.365.10">
    <property type="entry name" value="Aldehyde oxidase/xanthine dehydrogenase, molybdopterin binding domain"/>
    <property type="match status" value="4"/>
</dbReference>
<evidence type="ECO:0000256" key="2">
    <source>
        <dbReference type="ARBA" id="ARBA00023002"/>
    </source>
</evidence>
<accession>E1YKZ3</accession>
<dbReference type="GO" id="GO:0005506">
    <property type="term" value="F:iron ion binding"/>
    <property type="evidence" value="ECO:0007669"/>
    <property type="project" value="InterPro"/>
</dbReference>
<reference evidence="4" key="1">
    <citation type="journal article" date="2011" name="Environ. Microbiol.">
        <title>Genomic insights into the metabolic potential of the polycyclic aromatic hydrocarbon degrading sulfate-reducing Deltaproteobacterium N47.</title>
        <authorList>
            <person name="Bergmann F."/>
            <person name="Selesi D."/>
            <person name="Weinmaier T."/>
            <person name="Tischler P."/>
            <person name="Rattei T."/>
            <person name="Meckenstock R.U."/>
        </authorList>
    </citation>
    <scope>NUCLEOTIDE SEQUENCE</scope>
</reference>
<dbReference type="InterPro" id="IPR000674">
    <property type="entry name" value="Ald_Oxase/Xan_DH_a/b"/>
</dbReference>
<dbReference type="PANTHER" id="PTHR11908">
    <property type="entry name" value="XANTHINE DEHYDROGENASE"/>
    <property type="match status" value="1"/>
</dbReference>
<dbReference type="Pfam" id="PF02738">
    <property type="entry name" value="MoCoBD_1"/>
    <property type="match status" value="1"/>
</dbReference>
<dbReference type="Gene3D" id="3.90.1170.50">
    <property type="entry name" value="Aldehyde oxidase/xanthine dehydrogenase, a/b hammerhead"/>
    <property type="match status" value="1"/>
</dbReference>
<organism evidence="4">
    <name type="scientific">uncultured Desulfobacterium sp</name>
    <dbReference type="NCBI Taxonomy" id="201089"/>
    <lineage>
        <taxon>Bacteria</taxon>
        <taxon>Pseudomonadati</taxon>
        <taxon>Thermodesulfobacteriota</taxon>
        <taxon>Desulfobacteria</taxon>
        <taxon>Desulfobacterales</taxon>
        <taxon>Desulfobacteriaceae</taxon>
        <taxon>Desulfobacterium</taxon>
        <taxon>environmental samples</taxon>
    </lineage>
</organism>
<protein>
    <recommendedName>
        <fullName evidence="3">Aldehyde oxidase/xanthine dehydrogenase a/b hammerhead domain-containing protein</fullName>
    </recommendedName>
</protein>
<dbReference type="SUPFAM" id="SSF56003">
    <property type="entry name" value="Molybdenum cofactor-binding domain"/>
    <property type="match status" value="1"/>
</dbReference>
<dbReference type="EMBL" id="FR695877">
    <property type="protein sequence ID" value="CBX30776.1"/>
    <property type="molecule type" value="Genomic_DNA"/>
</dbReference>
<dbReference type="AlphaFoldDB" id="E1YKZ3"/>
<keyword evidence="2" id="KW-0560">Oxidoreductase</keyword>
<name>E1YKZ3_9BACT</name>
<dbReference type="Pfam" id="PF20256">
    <property type="entry name" value="MoCoBD_2"/>
    <property type="match status" value="1"/>
</dbReference>
<dbReference type="InterPro" id="IPR037165">
    <property type="entry name" value="AldOxase/xan_DH_Mopterin-bd_sf"/>
</dbReference>
<proteinExistence type="predicted"/>
<dbReference type="InterPro" id="IPR046867">
    <property type="entry name" value="AldOxase/xan_DH_MoCoBD2"/>
</dbReference>
<dbReference type="InterPro" id="IPR008274">
    <property type="entry name" value="AldOxase/xan_DH_MoCoBD1"/>
</dbReference>
<dbReference type="Pfam" id="PF01315">
    <property type="entry name" value="Ald_Xan_dh_C"/>
    <property type="match status" value="1"/>
</dbReference>
<gene>
    <name evidence="4" type="ORF">N47_E42880</name>
</gene>
<dbReference type="GO" id="GO:0016491">
    <property type="term" value="F:oxidoreductase activity"/>
    <property type="evidence" value="ECO:0007669"/>
    <property type="project" value="UniProtKB-KW"/>
</dbReference>
<sequence>MSLRRLPQYLSGRESRCQTQERWMMKQDEKGVYYTKELFVTETPEPGKNPEPWGKTAVIGKSKSRVDAYERVSGTAVYPSDLSLPNMLYGAILRSPHPHAKIKKVDVSKAIKMPGILDIIASTTPEADIYWPYSKDVKTKLFDPHCRFEGETVAAVAAETPYQAWDALRSIRVDYQILPFIVDEQKAIEPGAPRMHEGGNLVKPKEIYSRGDIEKGFAQADVVMEESYRTECEIHTPMEPHGCVAYWDGDLLVIHESTQGVYSVQSNVAQVLDLPLSKVRVIGHYMGGGFGSKLVAGKYTVIAALLAKRTGRPVKLFLTREETYLCTGNRPPANMTLKAGVKKDGTLTALDFSVTGTGGAYPAGGTALVDWLIKDLYTCPNVRTNATDVYTNAGPARPFRAPGHPQCSWALEQMMDAMAEAIHMDPVQLRLKNIPSYSQAREGNPPYTTTGLKDCLEQGARTFRWDERHKNIEKSDMTKHLKRGVGMASCLWIAGGGGPPSTIILKLFSDGSVNLNMGASDIGTGTKTVMAMVVAEELNVKAEMIQIEHADTGTTQYATPSGGSKTVPTEAPAVRSAAIHIKQQLLQMAADDLKTEISSLHFDGNEIVSENDDSKKIKIIEISGLKKRGVVVGIGYRGPNPEGKAVNPFAAQFCEVEVNTKTGEVKIIDFLGANESGRIMDRLTYDNQVYGGITMGIGFAMTEVRILDGNDTGKMVNRNWHDYKLPTALDVPLHMESLPIDMPDAEANITGAKGLGEPVTIPTAAAIANAVYHATGVRIKQTPLNPLRLSMIFSEHLKEK</sequence>
<dbReference type="InterPro" id="IPR016208">
    <property type="entry name" value="Ald_Oxase/xanthine_DH-like"/>
</dbReference>
<feature type="domain" description="Aldehyde oxidase/xanthine dehydrogenase a/b hammerhead" evidence="3">
    <location>
        <begin position="73"/>
        <end position="179"/>
    </location>
</feature>
<evidence type="ECO:0000256" key="1">
    <source>
        <dbReference type="ARBA" id="ARBA00022505"/>
    </source>
</evidence>
<evidence type="ECO:0000313" key="4">
    <source>
        <dbReference type="EMBL" id="CBX30776.1"/>
    </source>
</evidence>
<dbReference type="SUPFAM" id="SSF54665">
    <property type="entry name" value="CO dehydrogenase molybdoprotein N-domain-like"/>
    <property type="match status" value="1"/>
</dbReference>
<dbReference type="InterPro" id="IPR036856">
    <property type="entry name" value="Ald_Oxase/Xan_DH_a/b_sf"/>
</dbReference>
<keyword evidence="1" id="KW-0500">Molybdenum</keyword>
<dbReference type="SMART" id="SM01008">
    <property type="entry name" value="Ald_Xan_dh_C"/>
    <property type="match status" value="1"/>
</dbReference>
<dbReference type="PANTHER" id="PTHR11908:SF132">
    <property type="entry name" value="ALDEHYDE OXIDASE 1-RELATED"/>
    <property type="match status" value="1"/>
</dbReference>
<evidence type="ECO:0000259" key="3">
    <source>
        <dbReference type="SMART" id="SM01008"/>
    </source>
</evidence>